<dbReference type="Gene3D" id="3.40.50.2300">
    <property type="match status" value="1"/>
</dbReference>
<dbReference type="InterPro" id="IPR004358">
    <property type="entry name" value="Sig_transdc_His_kin-like_C"/>
</dbReference>
<evidence type="ECO:0000256" key="1">
    <source>
        <dbReference type="ARBA" id="ARBA00000085"/>
    </source>
</evidence>
<dbReference type="SUPFAM" id="SSF55874">
    <property type="entry name" value="ATPase domain of HSP90 chaperone/DNA topoisomerase II/histidine kinase"/>
    <property type="match status" value="1"/>
</dbReference>
<dbReference type="Gene3D" id="3.30.450.20">
    <property type="entry name" value="PAS domain"/>
    <property type="match status" value="4"/>
</dbReference>
<reference evidence="12" key="2">
    <citation type="submission" date="2025-08" db="UniProtKB">
        <authorList>
            <consortium name="RefSeq"/>
        </authorList>
    </citation>
    <scope>IDENTIFICATION</scope>
</reference>
<reference evidence="12" key="1">
    <citation type="journal article" date="1995" name="J. Mol. Evol.">
        <title>Response regulators of bacterial signal transduction systems: selective domain shuffling during evolution.</title>
        <authorList>
            <person name="Pao G.M."/>
            <person name="Saier M.H. Jr."/>
        </authorList>
    </citation>
    <scope>NUCLEOTIDE SEQUENCE</scope>
</reference>
<keyword evidence="11" id="KW-1185">Reference proteome</keyword>
<organism evidence="11 12">
    <name type="scientific">Derxia gummosa DSM 723</name>
    <dbReference type="NCBI Taxonomy" id="1121388"/>
    <lineage>
        <taxon>Bacteria</taxon>
        <taxon>Pseudomonadati</taxon>
        <taxon>Pseudomonadota</taxon>
        <taxon>Betaproteobacteria</taxon>
        <taxon>Burkholderiales</taxon>
        <taxon>Alcaligenaceae</taxon>
        <taxon>Derxia</taxon>
    </lineage>
</organism>
<dbReference type="CDD" id="cd00130">
    <property type="entry name" value="PAS"/>
    <property type="match status" value="1"/>
</dbReference>
<dbReference type="Proteomes" id="UP000675920">
    <property type="component" value="Unplaced"/>
</dbReference>
<dbReference type="InterPro" id="IPR005467">
    <property type="entry name" value="His_kinase_dom"/>
</dbReference>
<evidence type="ECO:0000256" key="2">
    <source>
        <dbReference type="ARBA" id="ARBA00012438"/>
    </source>
</evidence>
<feature type="transmembrane region" description="Helical" evidence="6">
    <location>
        <begin position="351"/>
        <end position="370"/>
    </location>
</feature>
<dbReference type="Gene3D" id="3.30.565.10">
    <property type="entry name" value="Histidine kinase-like ATPase, C-terminal domain"/>
    <property type="match status" value="1"/>
</dbReference>
<dbReference type="PANTHER" id="PTHR45339:SF3">
    <property type="entry name" value="HISTIDINE KINASE"/>
    <property type="match status" value="1"/>
</dbReference>
<dbReference type="InterPro" id="IPR036097">
    <property type="entry name" value="HisK_dim/P_sf"/>
</dbReference>
<evidence type="ECO:0000313" key="12">
    <source>
        <dbReference type="RefSeq" id="WP_084545185.1"/>
    </source>
</evidence>
<feature type="compositionally biased region" description="Gly residues" evidence="5">
    <location>
        <begin position="30"/>
        <end position="51"/>
    </location>
</feature>
<feature type="compositionally biased region" description="Pro residues" evidence="5">
    <location>
        <begin position="1"/>
        <end position="16"/>
    </location>
</feature>
<dbReference type="Pfam" id="PF02518">
    <property type="entry name" value="HATPase_c"/>
    <property type="match status" value="1"/>
</dbReference>
<evidence type="ECO:0000313" key="11">
    <source>
        <dbReference type="Proteomes" id="UP000675920"/>
    </source>
</evidence>
<evidence type="ECO:0000259" key="8">
    <source>
        <dbReference type="PROSITE" id="PS50110"/>
    </source>
</evidence>
<dbReference type="EC" id="2.7.13.3" evidence="2"/>
<evidence type="ECO:0000256" key="6">
    <source>
        <dbReference type="SAM" id="Phobius"/>
    </source>
</evidence>
<feature type="domain" description="PAS" evidence="9">
    <location>
        <begin position="382"/>
        <end position="439"/>
    </location>
</feature>
<dbReference type="RefSeq" id="WP_084545185.1">
    <property type="nucleotide sequence ID" value="NZ_AXWS01000015.1"/>
</dbReference>
<keyword evidence="3 4" id="KW-0597">Phosphoprotein</keyword>
<dbReference type="SMART" id="SM00448">
    <property type="entry name" value="REC"/>
    <property type="match status" value="1"/>
</dbReference>
<dbReference type="InterPro" id="IPR035965">
    <property type="entry name" value="PAS-like_dom_sf"/>
</dbReference>
<evidence type="ECO:0000259" key="9">
    <source>
        <dbReference type="PROSITE" id="PS50112"/>
    </source>
</evidence>
<dbReference type="CDD" id="cd17546">
    <property type="entry name" value="REC_hyHK_CKI1_RcsC-like"/>
    <property type="match status" value="1"/>
</dbReference>
<dbReference type="InterPro" id="IPR003594">
    <property type="entry name" value="HATPase_dom"/>
</dbReference>
<dbReference type="InterPro" id="IPR011006">
    <property type="entry name" value="CheY-like_superfamily"/>
</dbReference>
<dbReference type="InterPro" id="IPR001789">
    <property type="entry name" value="Sig_transdc_resp-reg_receiver"/>
</dbReference>
<comment type="catalytic activity">
    <reaction evidence="1">
        <text>ATP + protein L-histidine = ADP + protein N-phospho-L-histidine.</text>
        <dbReference type="EC" id="2.7.13.3"/>
    </reaction>
</comment>
<dbReference type="PRINTS" id="PR00344">
    <property type="entry name" value="BCTRLSENSOR"/>
</dbReference>
<dbReference type="Pfam" id="PF00512">
    <property type="entry name" value="HisKA"/>
    <property type="match status" value="1"/>
</dbReference>
<dbReference type="SMART" id="SM00091">
    <property type="entry name" value="PAS"/>
    <property type="match status" value="2"/>
</dbReference>
<name>A0A8B6XBK4_9BURK</name>
<dbReference type="NCBIfam" id="TIGR00229">
    <property type="entry name" value="sensory_box"/>
    <property type="match status" value="1"/>
</dbReference>
<dbReference type="SUPFAM" id="SSF52172">
    <property type="entry name" value="CheY-like"/>
    <property type="match status" value="1"/>
</dbReference>
<dbReference type="SUPFAM" id="SSF47384">
    <property type="entry name" value="Homodimeric domain of signal transducing histidine kinase"/>
    <property type="match status" value="1"/>
</dbReference>
<accession>A0A8B6XBK4</accession>
<feature type="domain" description="Response regulatory" evidence="8">
    <location>
        <begin position="939"/>
        <end position="1055"/>
    </location>
</feature>
<feature type="transmembrane region" description="Helical" evidence="6">
    <location>
        <begin position="69"/>
        <end position="89"/>
    </location>
</feature>
<keyword evidence="6" id="KW-1133">Transmembrane helix</keyword>
<evidence type="ECO:0000256" key="5">
    <source>
        <dbReference type="SAM" id="MobiDB-lite"/>
    </source>
</evidence>
<dbReference type="GO" id="GO:0000155">
    <property type="term" value="F:phosphorelay sensor kinase activity"/>
    <property type="evidence" value="ECO:0007669"/>
    <property type="project" value="InterPro"/>
</dbReference>
<dbReference type="InterPro" id="IPR036890">
    <property type="entry name" value="HATPase_C_sf"/>
</dbReference>
<dbReference type="CDD" id="cd16922">
    <property type="entry name" value="HATPase_EvgS-ArcB-TorS-like"/>
    <property type="match status" value="1"/>
</dbReference>
<dbReference type="SMART" id="SM00388">
    <property type="entry name" value="HisKA"/>
    <property type="match status" value="1"/>
</dbReference>
<proteinExistence type="predicted"/>
<dbReference type="PROSITE" id="PS50112">
    <property type="entry name" value="PAS"/>
    <property type="match status" value="1"/>
</dbReference>
<dbReference type="CDD" id="cd00082">
    <property type="entry name" value="HisKA"/>
    <property type="match status" value="1"/>
</dbReference>
<feature type="domain" description="PAC" evidence="10">
    <location>
        <begin position="452"/>
        <end position="504"/>
    </location>
</feature>
<evidence type="ECO:0000259" key="10">
    <source>
        <dbReference type="PROSITE" id="PS50113"/>
    </source>
</evidence>
<feature type="region of interest" description="Disordered" evidence="5">
    <location>
        <begin position="1"/>
        <end position="59"/>
    </location>
</feature>
<dbReference type="PANTHER" id="PTHR45339">
    <property type="entry name" value="HYBRID SIGNAL TRANSDUCTION HISTIDINE KINASE J"/>
    <property type="match status" value="1"/>
</dbReference>
<evidence type="ECO:0000259" key="7">
    <source>
        <dbReference type="PROSITE" id="PS50109"/>
    </source>
</evidence>
<dbReference type="SMART" id="SM00387">
    <property type="entry name" value="HATPase_c"/>
    <property type="match status" value="1"/>
</dbReference>
<keyword evidence="6" id="KW-0472">Membrane</keyword>
<feature type="modified residue" description="4-aspartylphosphate" evidence="4">
    <location>
        <position position="988"/>
    </location>
</feature>
<evidence type="ECO:0000256" key="3">
    <source>
        <dbReference type="ARBA" id="ARBA00022553"/>
    </source>
</evidence>
<dbReference type="CDD" id="cd12914">
    <property type="entry name" value="PDC1_DGC_like"/>
    <property type="match status" value="1"/>
</dbReference>
<dbReference type="PROSITE" id="PS50110">
    <property type="entry name" value="RESPONSE_REGULATORY"/>
    <property type="match status" value="1"/>
</dbReference>
<dbReference type="Pfam" id="PF13426">
    <property type="entry name" value="PAS_9"/>
    <property type="match status" value="1"/>
</dbReference>
<dbReference type="InterPro" id="IPR000700">
    <property type="entry name" value="PAS-assoc_C"/>
</dbReference>
<dbReference type="InterPro" id="IPR000014">
    <property type="entry name" value="PAS"/>
</dbReference>
<dbReference type="InterPro" id="IPR003661">
    <property type="entry name" value="HisK_dim/P_dom"/>
</dbReference>
<dbReference type="PROSITE" id="PS50109">
    <property type="entry name" value="HIS_KIN"/>
    <property type="match status" value="1"/>
</dbReference>
<dbReference type="PROSITE" id="PS50113">
    <property type="entry name" value="PAC"/>
    <property type="match status" value="1"/>
</dbReference>
<dbReference type="CDD" id="cd12915">
    <property type="entry name" value="PDC2_DGC_like"/>
    <property type="match status" value="1"/>
</dbReference>
<dbReference type="AlphaFoldDB" id="A0A8B6XBK4"/>
<protein>
    <recommendedName>
        <fullName evidence="2">histidine kinase</fullName>
        <ecNumber evidence="2">2.7.13.3</ecNumber>
    </recommendedName>
</protein>
<evidence type="ECO:0000256" key="4">
    <source>
        <dbReference type="PROSITE-ProRule" id="PRU00169"/>
    </source>
</evidence>
<feature type="domain" description="Histidine kinase" evidence="7">
    <location>
        <begin position="652"/>
        <end position="910"/>
    </location>
</feature>
<sequence>MSSPTPSSPPPAPTPPTGTGEAMARLLAAGGHGTGGQGAAGAGGGQGGPDGEGAPAEPRDPRAEIARRFNALIAAVFIVGLVALGGYWWSIERSIDQLRANTVRDATEFGLSLSQAVAGRVDATVRAVDVALQFLSRRPPERNPDFDAEARAIAASFPPGMLVQIGVIGADGNLAYSSLPGWKPLHLGDREHFTVHADDSTDDRLFISAPLLGRVSNQWTVQFSRRIDRDGHFDGVAVISLAPAALSAQLGEIGLPKGDVAVLMRSDGSFLARNTAGEEVLGRKVRADREFLRPDAPLSGWFMSPGTFDKTERIYAWRRLPEFGLVTTVGLDTARVLAGSERAMLRGRLRGAGITVLFVLLTGGVMLLLWRARRDQIALADNAQLYRNLFDRNLSVKLMVDPETGAIVEANAAACRFYGYTHEELLTRRIGDLNTLTPEQIAREMDDARRERRRQFRFRHRTASGQLRDVEVYSGPVERGGRTLLYSIVHDVTDRRRLEERLRASEMRHRTTIELLAEGVLVYGADGSLLSSNAAARTLLNADDAALSAGDYSLVNRDGEPLARDDYPSRRALSVLASQTLVGVPQPGGGHRWLAVNTRRLPPEIDGHIPGAILSFSDVTRVIDMEQQALKLTQARIAAEDASRAKSEFLSNISHEVRTPMNAVLGLVRQALATRLDVRQRDLLVNAWAAANALMSLLDDLLDLSRIEAGLFVVEHRPFSLDAVLEGAESIIEPVCQQKGLEFRVRRAEGVPDGLVGDPMRLGQVLTNLLGNAVKFTERGGVSLLCELATDEDAGTATVPLAVTGLHGTAQAAADFVAAAPVAAAGTDGAGRVRLRFAVIDTGLGMTPTTVERLFSPFSQADGSSTRRHGGSGIGLSITRRLVRRMGGDIAVASSPGMGATFTVTLAFGLADPVATPAPAPRPQAPAPVVVEADFAGRRVLLVEDNPLNQLVAGEMLRTQGIAFDIASHGAEALDRLALAEYDAVLMDVQMPVMDGYTATRELRRNPRLARLPVIAMTANAMVGDRERCLAAGMDDYLAKPVAPETLYEALRRQFARVASDSGVNAG</sequence>
<dbReference type="SUPFAM" id="SSF55785">
    <property type="entry name" value="PYP-like sensor domain (PAS domain)"/>
    <property type="match status" value="2"/>
</dbReference>
<dbReference type="Pfam" id="PF00072">
    <property type="entry name" value="Response_reg"/>
    <property type="match status" value="1"/>
</dbReference>
<dbReference type="Gene3D" id="1.10.287.130">
    <property type="match status" value="1"/>
</dbReference>
<keyword evidence="6" id="KW-0812">Transmembrane</keyword>
<dbReference type="OrthoDB" id="8552871at2"/>